<keyword evidence="3" id="KW-1185">Reference proteome</keyword>
<gene>
    <name evidence="2" type="ORF">Nepgr_005356</name>
</gene>
<name>A0AAD3S311_NEPGR</name>
<feature type="transmembrane region" description="Helical" evidence="1">
    <location>
        <begin position="52"/>
        <end position="74"/>
    </location>
</feature>
<feature type="transmembrane region" description="Helical" evidence="1">
    <location>
        <begin position="80"/>
        <end position="100"/>
    </location>
</feature>
<feature type="transmembrane region" description="Helical" evidence="1">
    <location>
        <begin position="202"/>
        <end position="220"/>
    </location>
</feature>
<keyword evidence="1" id="KW-1133">Transmembrane helix</keyword>
<feature type="transmembrane region" description="Helical" evidence="1">
    <location>
        <begin position="107"/>
        <end position="124"/>
    </location>
</feature>
<keyword evidence="1" id="KW-0472">Membrane</keyword>
<evidence type="ECO:0000313" key="2">
    <source>
        <dbReference type="EMBL" id="GMH03517.1"/>
    </source>
</evidence>
<proteinExistence type="predicted"/>
<accession>A0AAD3S311</accession>
<comment type="caution">
    <text evidence="2">The sequence shown here is derived from an EMBL/GenBank/DDBJ whole genome shotgun (WGS) entry which is preliminary data.</text>
</comment>
<feature type="transmembrane region" description="Helical" evidence="1">
    <location>
        <begin position="240"/>
        <end position="259"/>
    </location>
</feature>
<organism evidence="2 3">
    <name type="scientific">Nepenthes gracilis</name>
    <name type="common">Slender pitcher plant</name>
    <dbReference type="NCBI Taxonomy" id="150966"/>
    <lineage>
        <taxon>Eukaryota</taxon>
        <taxon>Viridiplantae</taxon>
        <taxon>Streptophyta</taxon>
        <taxon>Embryophyta</taxon>
        <taxon>Tracheophyta</taxon>
        <taxon>Spermatophyta</taxon>
        <taxon>Magnoliopsida</taxon>
        <taxon>eudicotyledons</taxon>
        <taxon>Gunneridae</taxon>
        <taxon>Pentapetalae</taxon>
        <taxon>Caryophyllales</taxon>
        <taxon>Nepenthaceae</taxon>
        <taxon>Nepenthes</taxon>
    </lineage>
</organism>
<feature type="transmembrane region" description="Helical" evidence="1">
    <location>
        <begin position="152"/>
        <end position="172"/>
    </location>
</feature>
<dbReference type="Proteomes" id="UP001279734">
    <property type="component" value="Unassembled WGS sequence"/>
</dbReference>
<evidence type="ECO:0000256" key="1">
    <source>
        <dbReference type="SAM" id="Phobius"/>
    </source>
</evidence>
<keyword evidence="1" id="KW-0812">Transmembrane</keyword>
<reference evidence="2" key="1">
    <citation type="submission" date="2023-05" db="EMBL/GenBank/DDBJ databases">
        <title>Nepenthes gracilis genome sequencing.</title>
        <authorList>
            <person name="Fukushima K."/>
        </authorList>
    </citation>
    <scope>NUCLEOTIDE SEQUENCE</scope>
    <source>
        <strain evidence="2">SING2019-196</strain>
    </source>
</reference>
<dbReference type="AlphaFoldDB" id="A0AAD3S311"/>
<protein>
    <submittedName>
        <fullName evidence="2">Uncharacterized protein</fullName>
    </submittedName>
</protein>
<sequence length="262" mass="29298">MVVHAVMEACLGLVVARRCWSEAVPIGMLDYILASTLGAEGLMSGWSDLALCFLYADLVLLPCCLLLDVMAWMILFPTGFPLVSILFSSLCFVALPYYLVLRACRRWLFLLIVSMSRCGLTDYLPRALIFELQQIQLMLQQTEVGMQWTPSWLGYFILLLVSCCLDGAPIYLEVQHLKAGCKFGIDGPGDEMWLSLIYHPDWISWNLWFPISAVAMLLIGLQCWNVDPGAWSLMMDVSPFALADRVVAAVAMLGNAWLLKAD</sequence>
<evidence type="ECO:0000313" key="3">
    <source>
        <dbReference type="Proteomes" id="UP001279734"/>
    </source>
</evidence>
<dbReference type="EMBL" id="BSYO01000004">
    <property type="protein sequence ID" value="GMH03517.1"/>
    <property type="molecule type" value="Genomic_DNA"/>
</dbReference>